<evidence type="ECO:0000259" key="1">
    <source>
        <dbReference type="Pfam" id="PF12680"/>
    </source>
</evidence>
<dbReference type="Gene3D" id="3.10.450.50">
    <property type="match status" value="1"/>
</dbReference>
<organism evidence="2 3">
    <name type="scientific">Adhaeribacter swui</name>
    <dbReference type="NCBI Taxonomy" id="2086471"/>
    <lineage>
        <taxon>Bacteria</taxon>
        <taxon>Pseudomonadati</taxon>
        <taxon>Bacteroidota</taxon>
        <taxon>Cytophagia</taxon>
        <taxon>Cytophagales</taxon>
        <taxon>Hymenobacteraceae</taxon>
        <taxon>Adhaeribacter</taxon>
    </lineage>
</organism>
<dbReference type="Pfam" id="PF12680">
    <property type="entry name" value="SnoaL_2"/>
    <property type="match status" value="1"/>
</dbReference>
<dbReference type="InterPro" id="IPR032710">
    <property type="entry name" value="NTF2-like_dom_sf"/>
</dbReference>
<protein>
    <submittedName>
        <fullName evidence="2">Nuclear transport factor 2 family protein</fullName>
    </submittedName>
</protein>
<feature type="domain" description="SnoaL-like" evidence="1">
    <location>
        <begin position="13"/>
        <end position="124"/>
    </location>
</feature>
<dbReference type="EMBL" id="CP055156">
    <property type="protein sequence ID" value="QNF35492.1"/>
    <property type="molecule type" value="Genomic_DNA"/>
</dbReference>
<evidence type="ECO:0000313" key="2">
    <source>
        <dbReference type="EMBL" id="QNF35492.1"/>
    </source>
</evidence>
<keyword evidence="3" id="KW-1185">Reference proteome</keyword>
<accession>A0A7G7GEA8</accession>
<dbReference type="KEGG" id="aswu:HUW51_23310"/>
<name>A0A7G7GEA8_9BACT</name>
<sequence length="129" mass="14577">MKDQFTAREEIIKNYLAGYNSLNIEHMVQDLDEQIVFENIQNGEVTLTLTGLPAFTQQAEQAIAYFSERTQTIKSMNHVGNTTEVEIDYRAILAVDLPNGMKSGEELKLMGKSIFQFTGDRIVQITDIS</sequence>
<dbReference type="InterPro" id="IPR037401">
    <property type="entry name" value="SnoaL-like"/>
</dbReference>
<dbReference type="RefSeq" id="WP_185271984.1">
    <property type="nucleotide sequence ID" value="NZ_CP055156.1"/>
</dbReference>
<dbReference type="SUPFAM" id="SSF54427">
    <property type="entry name" value="NTF2-like"/>
    <property type="match status" value="1"/>
</dbReference>
<dbReference type="AlphaFoldDB" id="A0A7G7GEA8"/>
<gene>
    <name evidence="2" type="ORF">HUW51_23310</name>
</gene>
<reference evidence="2 3" key="1">
    <citation type="journal article" date="2018" name="Int. J. Syst. Evol. Microbiol.">
        <title>Adhaeribacter swui sp. nov., isolated from wet mud.</title>
        <authorList>
            <person name="Kim D.U."/>
            <person name="Kim K.W."/>
            <person name="Kang M.S."/>
            <person name="Kim J.Y."/>
            <person name="Jang J.H."/>
            <person name="Kim M.K."/>
        </authorList>
    </citation>
    <scope>NUCLEOTIDE SEQUENCE [LARGE SCALE GENOMIC DNA]</scope>
    <source>
        <strain evidence="2 3">KCTC 52873</strain>
    </source>
</reference>
<dbReference type="Proteomes" id="UP000515237">
    <property type="component" value="Chromosome"/>
</dbReference>
<evidence type="ECO:0000313" key="3">
    <source>
        <dbReference type="Proteomes" id="UP000515237"/>
    </source>
</evidence>
<proteinExistence type="predicted"/>